<reference evidence="1 2" key="2">
    <citation type="journal article" date="2019" name="Int. J. Syst. Evol. Microbiol.">
        <title>Anaerobacillus isosaccharinicus sp. nov., an alkaliphilic bacterium which degrades isosaccharinic acid.</title>
        <authorList>
            <person name="Bassil N.M."/>
            <person name="Lloyd J.R."/>
        </authorList>
    </citation>
    <scope>NUCLEOTIDE SEQUENCE [LARGE SCALE GENOMIC DNA]</scope>
    <source>
        <strain evidence="1 2">NB2006</strain>
    </source>
</reference>
<dbReference type="Gene3D" id="4.10.280.10">
    <property type="entry name" value="Helix-loop-helix DNA-binding domain"/>
    <property type="match status" value="1"/>
</dbReference>
<dbReference type="Pfam" id="PF09388">
    <property type="entry name" value="SpoOE-like"/>
    <property type="match status" value="1"/>
</dbReference>
<evidence type="ECO:0000313" key="1">
    <source>
        <dbReference type="EMBL" id="QOY38503.2"/>
    </source>
</evidence>
<dbReference type="SUPFAM" id="SSF140500">
    <property type="entry name" value="BAS1536-like"/>
    <property type="match status" value="1"/>
</dbReference>
<dbReference type="OrthoDB" id="2382246at2"/>
<dbReference type="KEGG" id="aia:AWH56_005945"/>
<reference evidence="1 2" key="1">
    <citation type="journal article" date="2017" name="Genome Announc.">
        <title>Draft Genome Sequences of Four Alkaliphilic Bacteria Belonging to the Anaerobacillus Genus.</title>
        <authorList>
            <person name="Bassil N.M."/>
            <person name="Lloyd J.R."/>
        </authorList>
    </citation>
    <scope>NUCLEOTIDE SEQUENCE [LARGE SCALE GENOMIC DNA]</scope>
    <source>
        <strain evidence="1 2">NB2006</strain>
    </source>
</reference>
<dbReference type="InterPro" id="IPR036638">
    <property type="entry name" value="HLH_DNA-bd_sf"/>
</dbReference>
<dbReference type="GO" id="GO:0046983">
    <property type="term" value="F:protein dimerization activity"/>
    <property type="evidence" value="ECO:0007669"/>
    <property type="project" value="InterPro"/>
</dbReference>
<dbReference type="GO" id="GO:0043937">
    <property type="term" value="P:regulation of sporulation"/>
    <property type="evidence" value="ECO:0007669"/>
    <property type="project" value="InterPro"/>
</dbReference>
<dbReference type="Proteomes" id="UP000180175">
    <property type="component" value="Chromosome"/>
</dbReference>
<proteinExistence type="predicted"/>
<name>A0A7S7LCG7_9BACI</name>
<dbReference type="EMBL" id="CP063356">
    <property type="protein sequence ID" value="QOY38503.2"/>
    <property type="molecule type" value="Genomic_DNA"/>
</dbReference>
<keyword evidence="2" id="KW-1185">Reference proteome</keyword>
<accession>A0A7S7LCG7</accession>
<organism evidence="1 2">
    <name type="scientific">Anaerobacillus isosaccharinicus</name>
    <dbReference type="NCBI Taxonomy" id="1532552"/>
    <lineage>
        <taxon>Bacteria</taxon>
        <taxon>Bacillati</taxon>
        <taxon>Bacillota</taxon>
        <taxon>Bacilli</taxon>
        <taxon>Bacillales</taxon>
        <taxon>Bacillaceae</taxon>
        <taxon>Anaerobacillus</taxon>
    </lineage>
</organism>
<protein>
    <submittedName>
        <fullName evidence="1">Aspartyl-phosphate phosphatase Spo0E family protein</fullName>
    </submittedName>
</protein>
<dbReference type="InterPro" id="IPR037208">
    <property type="entry name" value="Spo0E-like_sf"/>
</dbReference>
<dbReference type="InterPro" id="IPR018540">
    <property type="entry name" value="Spo0E-like"/>
</dbReference>
<sequence>MGKIEERMENLRKQLNEFVVDIDNCCEEKILEISEELDQVILEYMKAEK</sequence>
<evidence type="ECO:0000313" key="2">
    <source>
        <dbReference type="Proteomes" id="UP000180175"/>
    </source>
</evidence>
<dbReference type="AlphaFoldDB" id="A0A7S7LCG7"/>
<gene>
    <name evidence="1" type="ORF">AWH56_005945</name>
</gene>